<keyword evidence="1" id="KW-0812">Transmembrane</keyword>
<evidence type="ECO:0000256" key="1">
    <source>
        <dbReference type="SAM" id="Phobius"/>
    </source>
</evidence>
<gene>
    <name evidence="2" type="ORF">A7985_06220</name>
</gene>
<dbReference type="EMBL" id="MAUJ01000001">
    <property type="protein sequence ID" value="OCQ23533.1"/>
    <property type="molecule type" value="Genomic_DNA"/>
</dbReference>
<feature type="transmembrane region" description="Helical" evidence="1">
    <location>
        <begin position="12"/>
        <end position="36"/>
    </location>
</feature>
<feature type="transmembrane region" description="Helical" evidence="1">
    <location>
        <begin position="56"/>
        <end position="73"/>
    </location>
</feature>
<name>A0A1C0TW45_9GAMM</name>
<evidence type="ECO:0000313" key="2">
    <source>
        <dbReference type="EMBL" id="OCQ23533.1"/>
    </source>
</evidence>
<evidence type="ECO:0000313" key="3">
    <source>
        <dbReference type="Proteomes" id="UP000093366"/>
    </source>
</evidence>
<feature type="transmembrane region" description="Helical" evidence="1">
    <location>
        <begin position="85"/>
        <end position="106"/>
    </location>
</feature>
<protein>
    <submittedName>
        <fullName evidence="2">Uncharacterized protein</fullName>
    </submittedName>
</protein>
<proteinExistence type="predicted"/>
<reference evidence="3" key="1">
    <citation type="submission" date="2016-07" db="EMBL/GenBank/DDBJ databases">
        <authorList>
            <person name="Florea S."/>
            <person name="Webb J.S."/>
            <person name="Jaromczyk J."/>
            <person name="Schardl C.L."/>
        </authorList>
    </citation>
    <scope>NUCLEOTIDE SEQUENCE [LARGE SCALE GENOMIC DNA]</scope>
    <source>
        <strain evidence="3">IPB1</strain>
    </source>
</reference>
<comment type="caution">
    <text evidence="2">The sequence shown here is derived from an EMBL/GenBank/DDBJ whole genome shotgun (WGS) entry which is preliminary data.</text>
</comment>
<organism evidence="2 3">
    <name type="scientific">Pseudoalteromonas luteoviolacea</name>
    <dbReference type="NCBI Taxonomy" id="43657"/>
    <lineage>
        <taxon>Bacteria</taxon>
        <taxon>Pseudomonadati</taxon>
        <taxon>Pseudomonadota</taxon>
        <taxon>Gammaproteobacteria</taxon>
        <taxon>Alteromonadales</taxon>
        <taxon>Pseudoalteromonadaceae</taxon>
        <taxon>Pseudoalteromonas</taxon>
    </lineage>
</organism>
<keyword evidence="1" id="KW-1133">Transmembrane helix</keyword>
<accession>A0A1C0TW45</accession>
<dbReference type="AlphaFoldDB" id="A0A1C0TW45"/>
<keyword evidence="1" id="KW-0472">Membrane</keyword>
<sequence length="111" mass="12471">MIKFIETTPWWFIIILYITTIVLGGFIGAPLMASLYNLPTLSEVQQLFVLTALIKFHYLFPILVVATCGLKFVRNKNNKTLTKVFMLGSIILTPSIFYATQAAAIYNYTGA</sequence>
<dbReference type="Proteomes" id="UP000093366">
    <property type="component" value="Unassembled WGS sequence"/>
</dbReference>